<protein>
    <recommendedName>
        <fullName evidence="4">Capsule synthesis protein CapA domain-containing protein</fullName>
    </recommendedName>
</protein>
<keyword evidence="3" id="KW-0472">Membrane</keyword>
<name>A0A810MXX6_9ACTN</name>
<dbReference type="CDD" id="cd07381">
    <property type="entry name" value="MPP_CapA"/>
    <property type="match status" value="1"/>
</dbReference>
<dbReference type="Proteomes" id="UP000680866">
    <property type="component" value="Chromosome"/>
</dbReference>
<dbReference type="InterPro" id="IPR019079">
    <property type="entry name" value="Capsule_synth_CapA"/>
</dbReference>
<dbReference type="SMART" id="SM00854">
    <property type="entry name" value="PGA_cap"/>
    <property type="match status" value="1"/>
</dbReference>
<feature type="domain" description="Capsule synthesis protein CapA" evidence="4">
    <location>
        <begin position="83"/>
        <end position="321"/>
    </location>
</feature>
<proteinExistence type="inferred from homology"/>
<dbReference type="AlphaFoldDB" id="A0A810MXX6"/>
<feature type="region of interest" description="Disordered" evidence="2">
    <location>
        <begin position="55"/>
        <end position="77"/>
    </location>
</feature>
<dbReference type="Gene3D" id="3.60.21.10">
    <property type="match status" value="1"/>
</dbReference>
<keyword evidence="3" id="KW-1133">Transmembrane helix</keyword>
<accession>A0A810MXX6</accession>
<feature type="transmembrane region" description="Helical" evidence="3">
    <location>
        <begin position="21"/>
        <end position="44"/>
    </location>
</feature>
<keyword evidence="6" id="KW-1185">Reference proteome</keyword>
<comment type="similarity">
    <text evidence="1">Belongs to the CapA family.</text>
</comment>
<dbReference type="KEGG" id="pry:Prubr_29630"/>
<sequence length="401" mass="41706">MYSAHQEPRRRSRLGQVFSESPVVAFGAVVVVLVGIGLSGFAAFTATRGNPAPSVWQDSASAGGDPSGAPAPSPTEAAPKVISMSATGDIVLGNAPNRLPPNGGEGFFDPVREALVADLVMGNLEEPLTEDTGTTKCGEGASGCHAFRAPPSYATHLRDGGFDLLNLANNHGYDYGQAGYENTTRALEEHGMQHTGRAGQITIADVEGVKVAVLGFTPYSWTNSLVDIAKATEIVEEAAAQADLVVVQVHMGAEGAEKTRVKPGTEMFLGENRGDPIKFSHAVIDAGADLVVGHGPHVMRALEFYKGRLIAYSLGNFAGGGGTLNGSGRLGYGAVLKVSMTADGTWSDGQLISTIMNGAGLPTMDDRRRGLDLVRSLCESDFPTTAPTLDDEGRITPPAGG</sequence>
<feature type="compositionally biased region" description="Low complexity" evidence="2">
    <location>
        <begin position="58"/>
        <end position="70"/>
    </location>
</feature>
<dbReference type="SUPFAM" id="SSF56300">
    <property type="entry name" value="Metallo-dependent phosphatases"/>
    <property type="match status" value="1"/>
</dbReference>
<dbReference type="InterPro" id="IPR029052">
    <property type="entry name" value="Metallo-depent_PP-like"/>
</dbReference>
<evidence type="ECO:0000259" key="4">
    <source>
        <dbReference type="SMART" id="SM00854"/>
    </source>
</evidence>
<evidence type="ECO:0000256" key="2">
    <source>
        <dbReference type="SAM" id="MobiDB-lite"/>
    </source>
</evidence>
<dbReference type="Pfam" id="PF09587">
    <property type="entry name" value="PGA_cap"/>
    <property type="match status" value="1"/>
</dbReference>
<organism evidence="5 6">
    <name type="scientific">Polymorphospora rubra</name>
    <dbReference type="NCBI Taxonomy" id="338584"/>
    <lineage>
        <taxon>Bacteria</taxon>
        <taxon>Bacillati</taxon>
        <taxon>Actinomycetota</taxon>
        <taxon>Actinomycetes</taxon>
        <taxon>Micromonosporales</taxon>
        <taxon>Micromonosporaceae</taxon>
        <taxon>Polymorphospora</taxon>
    </lineage>
</organism>
<evidence type="ECO:0000313" key="6">
    <source>
        <dbReference type="Proteomes" id="UP000680866"/>
    </source>
</evidence>
<dbReference type="PANTHER" id="PTHR33393">
    <property type="entry name" value="POLYGLUTAMINE SYNTHESIS ACCESSORY PROTEIN RV0574C-RELATED"/>
    <property type="match status" value="1"/>
</dbReference>
<evidence type="ECO:0000313" key="5">
    <source>
        <dbReference type="EMBL" id="BCJ65942.1"/>
    </source>
</evidence>
<dbReference type="PANTHER" id="PTHR33393:SF11">
    <property type="entry name" value="POLYGLUTAMINE SYNTHESIS ACCESSORY PROTEIN RV0574C-RELATED"/>
    <property type="match status" value="1"/>
</dbReference>
<dbReference type="InterPro" id="IPR052169">
    <property type="entry name" value="CW_Biosynth-Accessory"/>
</dbReference>
<gene>
    <name evidence="5" type="ORF">Prubr_29630</name>
</gene>
<evidence type="ECO:0000256" key="3">
    <source>
        <dbReference type="SAM" id="Phobius"/>
    </source>
</evidence>
<reference evidence="5" key="1">
    <citation type="submission" date="2020-08" db="EMBL/GenBank/DDBJ databases">
        <title>Whole genome shotgun sequence of Polymorphospora rubra NBRC 101157.</title>
        <authorList>
            <person name="Komaki H."/>
            <person name="Tamura T."/>
        </authorList>
    </citation>
    <scope>NUCLEOTIDE SEQUENCE</scope>
    <source>
        <strain evidence="5">NBRC 101157</strain>
    </source>
</reference>
<dbReference type="EMBL" id="AP023359">
    <property type="protein sequence ID" value="BCJ65942.1"/>
    <property type="molecule type" value="Genomic_DNA"/>
</dbReference>
<evidence type="ECO:0000256" key="1">
    <source>
        <dbReference type="ARBA" id="ARBA00005662"/>
    </source>
</evidence>
<keyword evidence="3" id="KW-0812">Transmembrane</keyword>